<proteinExistence type="predicted"/>
<dbReference type="EMBL" id="LJBN01000216">
    <property type="protein sequence ID" value="OOQ82569.1"/>
    <property type="molecule type" value="Genomic_DNA"/>
</dbReference>
<reference evidence="2" key="1">
    <citation type="submission" date="2015-09" db="EMBL/GenBank/DDBJ databases">
        <authorList>
            <person name="Fill T.P."/>
            <person name="Baretta J.F."/>
            <person name="de Almeida L.G."/>
            <person name="Rocha M."/>
            <person name="de Souza D.H."/>
            <person name="Malavazi I."/>
            <person name="Cerdeira L.T."/>
            <person name="Hong H."/>
            <person name="Samborskyy M."/>
            <person name="de Vasconcelos A.T."/>
            <person name="Leadlay P."/>
            <person name="Rodrigues-Filho E."/>
        </authorList>
    </citation>
    <scope>NUCLEOTIDE SEQUENCE [LARGE SCALE GENOMIC DNA]</scope>
    <source>
        <strain evidence="2">LaBioMMi 136</strain>
    </source>
</reference>
<name>A0A1S9RAL4_PENBI</name>
<comment type="caution">
    <text evidence="1">The sequence shown here is derived from an EMBL/GenBank/DDBJ whole genome shotgun (WGS) entry which is preliminary data.</text>
</comment>
<dbReference type="Proteomes" id="UP000190744">
    <property type="component" value="Unassembled WGS sequence"/>
</dbReference>
<evidence type="ECO:0000313" key="1">
    <source>
        <dbReference type="EMBL" id="OOQ82569.1"/>
    </source>
</evidence>
<organism evidence="1 2">
    <name type="scientific">Penicillium brasilianum</name>
    <dbReference type="NCBI Taxonomy" id="104259"/>
    <lineage>
        <taxon>Eukaryota</taxon>
        <taxon>Fungi</taxon>
        <taxon>Dikarya</taxon>
        <taxon>Ascomycota</taxon>
        <taxon>Pezizomycotina</taxon>
        <taxon>Eurotiomycetes</taxon>
        <taxon>Eurotiomycetidae</taxon>
        <taxon>Eurotiales</taxon>
        <taxon>Aspergillaceae</taxon>
        <taxon>Penicillium</taxon>
    </lineage>
</organism>
<evidence type="ECO:0000313" key="2">
    <source>
        <dbReference type="Proteomes" id="UP000190744"/>
    </source>
</evidence>
<protein>
    <recommendedName>
        <fullName evidence="3">Fungal N-terminal domain-containing protein</fullName>
    </recommendedName>
</protein>
<gene>
    <name evidence="1" type="ORF">PEBR_40216</name>
</gene>
<sequence>MPIVSIGDIVACTQIAFHLYITLTRGRKNAPRDMKELEAVLFGLYCALSHLEKELDSILTGPSTRDECNIVQTQQQLERMIESCRTILKELDEATASYRRAAHDPPHSVSRPSYTVFGMGLSQDLRAQAKVQWQRVQWYLRSNSFTKYRMELQAHTSAINLLLNTMTWSNTTRSEDIGRQHRQRLEQIEHTTTQLNENMCRLLQAVTGPRTRHSHVVLPGLIVPVMKPRAAYFPTDSLSQVMTASPFALDPSSPNEQYRQDLGDPIWPVIPHIQHQSRLQVSNMASRVTEESECP</sequence>
<dbReference type="AlphaFoldDB" id="A0A1S9RAL4"/>
<evidence type="ECO:0008006" key="3">
    <source>
        <dbReference type="Google" id="ProtNLM"/>
    </source>
</evidence>
<accession>A0A1S9RAL4</accession>